<feature type="domain" description="HTH luxR-type" evidence="1">
    <location>
        <begin position="332"/>
        <end position="389"/>
    </location>
</feature>
<accession>A0ABS8KN48</accession>
<organism evidence="2 3">
    <name type="scientific">Paraburkholderia translucens</name>
    <dbReference type="NCBI Taxonomy" id="2886945"/>
    <lineage>
        <taxon>Bacteria</taxon>
        <taxon>Pseudomonadati</taxon>
        <taxon>Pseudomonadota</taxon>
        <taxon>Betaproteobacteria</taxon>
        <taxon>Burkholderiales</taxon>
        <taxon>Burkholderiaceae</taxon>
        <taxon>Paraburkholderia</taxon>
    </lineage>
</organism>
<dbReference type="SMART" id="SM00421">
    <property type="entry name" value="HTH_LUXR"/>
    <property type="match status" value="1"/>
</dbReference>
<sequence length="410" mass="44971">MSFGKTIARRQHSHGFLDVNKNRDIVVVHKDELIGDLYEAALTQDGFFETIQRVAEWVEADMFHMYSIDAISNSPRFSYYTPTATTFDGMIARYVEYYRGLDPRVDLVNCQPANTWFACQDHFNDRYVSRSEFFQDFLIPNGLRYMFGTRIASAGGSDVLVALVRAAGRASFTDRNRADFTSISGHMQRAIRCWQGAVELHHSAAVGAEMSALLSIAAIVLDRQLRAVSVNPEAETMLRATASLKLRGDRLVATSSSVNDALQAAFGRVAKSGHGETLAITDRANGNYDLFLSINALPSSSGVARTVGPGLLVMARRKGSSRLVTAIQLRQAFDLSAAEAAAAEALIDGASPDEYAQKNGVSIATVRTQLRAIYEKTGTRTQAEAVGLMLWVLTQRPQARYEPCKASHGK</sequence>
<dbReference type="SUPFAM" id="SSF46894">
    <property type="entry name" value="C-terminal effector domain of the bipartite response regulators"/>
    <property type="match status" value="1"/>
</dbReference>
<evidence type="ECO:0000313" key="2">
    <source>
        <dbReference type="EMBL" id="MCC8405824.1"/>
    </source>
</evidence>
<name>A0ABS8KN48_9BURK</name>
<dbReference type="Proteomes" id="UP001430614">
    <property type="component" value="Unassembled WGS sequence"/>
</dbReference>
<dbReference type="InterPro" id="IPR036388">
    <property type="entry name" value="WH-like_DNA-bd_sf"/>
</dbReference>
<dbReference type="Gene3D" id="1.10.10.10">
    <property type="entry name" value="Winged helix-like DNA-binding domain superfamily/Winged helix DNA-binding domain"/>
    <property type="match status" value="1"/>
</dbReference>
<dbReference type="InterPro" id="IPR016032">
    <property type="entry name" value="Sig_transdc_resp-reg_C-effctor"/>
</dbReference>
<evidence type="ECO:0000313" key="3">
    <source>
        <dbReference type="Proteomes" id="UP001430614"/>
    </source>
</evidence>
<evidence type="ECO:0000259" key="1">
    <source>
        <dbReference type="SMART" id="SM00421"/>
    </source>
</evidence>
<comment type="caution">
    <text evidence="2">The sequence shown here is derived from an EMBL/GenBank/DDBJ whole genome shotgun (WGS) entry which is preliminary data.</text>
</comment>
<reference evidence="2 3" key="1">
    <citation type="submission" date="2021-11" db="EMBL/GenBank/DDBJ databases">
        <authorList>
            <person name="Oh E.-T."/>
            <person name="Kim S.-B."/>
        </authorList>
    </citation>
    <scope>NUCLEOTIDE SEQUENCE [LARGE SCALE GENOMIC DNA]</scope>
    <source>
        <strain evidence="2 3">MMS20-SJTN17</strain>
    </source>
</reference>
<protein>
    <submittedName>
        <fullName evidence="2">Helix-turn-helix transcriptional regulator</fullName>
    </submittedName>
</protein>
<gene>
    <name evidence="2" type="ORF">LJ655_28885</name>
</gene>
<dbReference type="RefSeq" id="WP_230564578.1">
    <property type="nucleotide sequence ID" value="NZ_JAJITC010000027.1"/>
</dbReference>
<dbReference type="InterPro" id="IPR000792">
    <property type="entry name" value="Tscrpt_reg_LuxR_C"/>
</dbReference>
<keyword evidence="3" id="KW-1185">Reference proteome</keyword>
<proteinExistence type="predicted"/>
<dbReference type="EMBL" id="JAJITC010000027">
    <property type="protein sequence ID" value="MCC8405824.1"/>
    <property type="molecule type" value="Genomic_DNA"/>
</dbReference>